<dbReference type="Proteomes" id="UP000885797">
    <property type="component" value="Unassembled WGS sequence"/>
</dbReference>
<accession>A0A7V2SV62</accession>
<dbReference type="AlphaFoldDB" id="A0A7V2SV62"/>
<reference evidence="2" key="1">
    <citation type="journal article" date="2020" name="mSystems">
        <title>Genome- and Community-Level Interaction Insights into Carbon Utilization and Element Cycling Functions of Hydrothermarchaeota in Hydrothermal Sediment.</title>
        <authorList>
            <person name="Zhou Z."/>
            <person name="Liu Y."/>
            <person name="Xu W."/>
            <person name="Pan J."/>
            <person name="Luo Z.H."/>
            <person name="Li M."/>
        </authorList>
    </citation>
    <scope>NUCLEOTIDE SEQUENCE [LARGE SCALE GENOMIC DNA]</scope>
    <source>
        <strain evidence="2">HyVt-503</strain>
    </source>
</reference>
<organism evidence="2">
    <name type="scientific">Dissulfuribacter thermophilus</name>
    <dbReference type="NCBI Taxonomy" id="1156395"/>
    <lineage>
        <taxon>Bacteria</taxon>
        <taxon>Pseudomonadati</taxon>
        <taxon>Thermodesulfobacteriota</taxon>
        <taxon>Dissulfuribacteria</taxon>
        <taxon>Dissulfuribacterales</taxon>
        <taxon>Dissulfuribacteraceae</taxon>
        <taxon>Dissulfuribacter</taxon>
    </lineage>
</organism>
<evidence type="ECO:0008006" key="3">
    <source>
        <dbReference type="Google" id="ProtNLM"/>
    </source>
</evidence>
<keyword evidence="1" id="KW-0472">Membrane</keyword>
<keyword evidence="1" id="KW-1133">Transmembrane helix</keyword>
<evidence type="ECO:0000256" key="1">
    <source>
        <dbReference type="SAM" id="Phobius"/>
    </source>
</evidence>
<dbReference type="EMBL" id="DRND01000106">
    <property type="protein sequence ID" value="HFC46491.1"/>
    <property type="molecule type" value="Genomic_DNA"/>
</dbReference>
<proteinExistence type="predicted"/>
<sequence length="66" mass="6991">MEIRPSILGKLTTLVQLGTIFLVLVESQMDYVGGLVPVALVLCALATVASGLQYMIKGVLLLNSSE</sequence>
<feature type="transmembrane region" description="Helical" evidence="1">
    <location>
        <begin position="7"/>
        <end position="25"/>
    </location>
</feature>
<evidence type="ECO:0000313" key="2">
    <source>
        <dbReference type="EMBL" id="HFC46491.1"/>
    </source>
</evidence>
<keyword evidence="1" id="KW-0812">Transmembrane</keyword>
<gene>
    <name evidence="2" type="ORF">ENJ63_01270</name>
</gene>
<comment type="caution">
    <text evidence="2">The sequence shown here is derived from an EMBL/GenBank/DDBJ whole genome shotgun (WGS) entry which is preliminary data.</text>
</comment>
<protein>
    <recommendedName>
        <fullName evidence="3">CDP-diacylglycerol--glycerol-3-phosphate 3-phosphatidyltransferase</fullName>
    </recommendedName>
</protein>
<name>A0A7V2SV62_9BACT</name>
<feature type="transmembrane region" description="Helical" evidence="1">
    <location>
        <begin position="31"/>
        <end position="56"/>
    </location>
</feature>